<name>L8AZT0_TAKRU</name>
<organism evidence="3">
    <name type="scientific">Takifugu rubripes</name>
    <name type="common">Japanese pufferfish</name>
    <name type="synonym">Fugu rubripes</name>
    <dbReference type="NCBI Taxonomy" id="31033"/>
    <lineage>
        <taxon>Eukaryota</taxon>
        <taxon>Metazoa</taxon>
        <taxon>Chordata</taxon>
        <taxon>Craniata</taxon>
        <taxon>Vertebrata</taxon>
        <taxon>Euteleostomi</taxon>
        <taxon>Actinopterygii</taxon>
        <taxon>Neopterygii</taxon>
        <taxon>Teleostei</taxon>
        <taxon>Neoteleostei</taxon>
        <taxon>Acanthomorphata</taxon>
        <taxon>Eupercaria</taxon>
        <taxon>Tetraodontiformes</taxon>
        <taxon>Tetradontoidea</taxon>
        <taxon>Tetraodontidae</taxon>
        <taxon>Takifugu</taxon>
    </lineage>
</organism>
<feature type="region of interest" description="Disordered" evidence="1">
    <location>
        <begin position="204"/>
        <end position="226"/>
    </location>
</feature>
<accession>A0A3B5JZ26</accession>
<dbReference type="GO" id="GO:0005157">
    <property type="term" value="F:macrophage colony-stimulating factor receptor binding"/>
    <property type="evidence" value="ECO:0007669"/>
    <property type="project" value="InterPro"/>
</dbReference>
<sequence>MVQLVTSVYLLGGLWGLFLLGPTAQTPSSMCTPLKTINDSLSHRRRYMKHYFPINYTIRVHAYEVFRLSNISRMRPQVEVLLLQQLWFQVYQGVLKKIIRVLSERHPSRSYTAELERRFQDAEGVFVQSHPVEVFQQELPEAIQETWDHLTEDPERVPESRWRYASPKALLDNLCYTMHCLFRECFPSTELQQDYCSFSQWRKGRKKPDQQEGDVVLDDCGEESDS</sequence>
<reference evidence="4" key="1">
    <citation type="journal article" date="2011" name="Genome Biol. Evol.">
        <title>Integration of the genetic map and genome assembly of fugu facilitates insights into distinct features of genome evolution in teleosts and mammals.</title>
        <authorList>
            <person name="Kai W."/>
            <person name="Kikuchi K."/>
            <person name="Tohari S."/>
            <person name="Chew A.K."/>
            <person name="Tay A."/>
            <person name="Fujiwara A."/>
            <person name="Hosoya S."/>
            <person name="Suetake H."/>
            <person name="Naruse K."/>
            <person name="Brenner S."/>
            <person name="Suzuki Y."/>
            <person name="Venkatesh B."/>
        </authorList>
    </citation>
    <scope>NUCLEOTIDE SEQUENCE [LARGE SCALE GENOMIC DNA]</scope>
</reference>
<evidence type="ECO:0000313" key="4">
    <source>
        <dbReference type="Ensembl" id="ENSTRUP00000048847.2"/>
    </source>
</evidence>
<dbReference type="OrthoDB" id="9902423at2759"/>
<dbReference type="Pfam" id="PF15036">
    <property type="entry name" value="IL34"/>
    <property type="match status" value="1"/>
</dbReference>
<dbReference type="InterPro" id="IPR038328">
    <property type="entry name" value="IL-34_sf"/>
</dbReference>
<protein>
    <submittedName>
        <fullName evidence="3 4">Interleukin-34</fullName>
    </submittedName>
</protein>
<dbReference type="GO" id="GO:0045657">
    <property type="term" value="P:positive regulation of monocyte differentiation"/>
    <property type="evidence" value="ECO:0007669"/>
    <property type="project" value="TreeGrafter"/>
</dbReference>
<dbReference type="Proteomes" id="UP000005226">
    <property type="component" value="Unplaced"/>
</dbReference>
<dbReference type="EMBL" id="AB691593">
    <property type="protein sequence ID" value="BAM75188.1"/>
    <property type="molecule type" value="mRNA"/>
</dbReference>
<dbReference type="STRING" id="31033.ENSTRUP00000058502"/>
<gene>
    <name evidence="3" type="primary">IL-34</name>
    <name evidence="4" type="synonym">il34</name>
</gene>
<feature type="chain" id="PRO_5044735392" evidence="2">
    <location>
        <begin position="17"/>
        <end position="226"/>
    </location>
</feature>
<feature type="signal peptide" evidence="2">
    <location>
        <begin position="1"/>
        <end position="16"/>
    </location>
</feature>
<dbReference type="GO" id="GO:0008284">
    <property type="term" value="P:positive regulation of cell population proliferation"/>
    <property type="evidence" value="ECO:0007669"/>
    <property type="project" value="InterPro"/>
</dbReference>
<dbReference type="Gene3D" id="1.20.1250.80">
    <property type="entry name" value="Interleukin-34"/>
    <property type="match status" value="1"/>
</dbReference>
<dbReference type="AlphaFoldDB" id="L8AZT0"/>
<dbReference type="PANTHER" id="PTHR28606">
    <property type="entry name" value="INTERLEUKIN-34"/>
    <property type="match status" value="1"/>
</dbReference>
<dbReference type="RefSeq" id="NP_001292536.1">
    <property type="nucleotide sequence ID" value="NM_001305607.1"/>
</dbReference>
<evidence type="ECO:0000313" key="3">
    <source>
        <dbReference type="EMBL" id="BAM75188.1"/>
    </source>
</evidence>
<evidence type="ECO:0000313" key="5">
    <source>
        <dbReference type="Proteomes" id="UP000005226"/>
    </source>
</evidence>
<dbReference type="CTD" id="146433"/>
<accession>L8AZT0</accession>
<reference evidence="4" key="3">
    <citation type="submission" date="2025-05" db="UniProtKB">
        <authorList>
            <consortium name="Ensembl"/>
        </authorList>
    </citation>
    <scope>IDENTIFICATION</scope>
</reference>
<dbReference type="GO" id="GO:0045651">
    <property type="term" value="P:positive regulation of macrophage differentiation"/>
    <property type="evidence" value="ECO:0007669"/>
    <property type="project" value="TreeGrafter"/>
</dbReference>
<keyword evidence="5" id="KW-1185">Reference proteome</keyword>
<keyword evidence="2" id="KW-0732">Signal</keyword>
<feature type="compositionally biased region" description="Acidic residues" evidence="1">
    <location>
        <begin position="211"/>
        <end position="226"/>
    </location>
</feature>
<reference evidence="3" key="2">
    <citation type="submission" date="2012-01" db="EMBL/GenBank/DDBJ databases">
        <title>Characterization and Expression of Interleukin-34 and CSF1b Gene in Teleost.</title>
        <authorList>
            <person name="Kuse H."/>
            <person name="Korenaga H."/>
            <person name="Sakai M."/>
            <person name="Kono T."/>
        </authorList>
    </citation>
    <scope>NUCLEOTIDE SEQUENCE</scope>
</reference>
<evidence type="ECO:0000256" key="1">
    <source>
        <dbReference type="SAM" id="MobiDB-lite"/>
    </source>
</evidence>
<dbReference type="GO" id="GO:0005615">
    <property type="term" value="C:extracellular space"/>
    <property type="evidence" value="ECO:0007669"/>
    <property type="project" value="InterPro"/>
</dbReference>
<dbReference type="GeneID" id="101074387"/>
<evidence type="ECO:0000256" key="2">
    <source>
        <dbReference type="SAM" id="SignalP"/>
    </source>
</evidence>
<dbReference type="GeneTree" id="ENSGT00940000168336"/>
<dbReference type="KEGG" id="tru:101074387"/>
<dbReference type="InterPro" id="IPR020415">
    <property type="entry name" value="IL-34"/>
</dbReference>
<dbReference type="PANTHER" id="PTHR28606:SF1">
    <property type="entry name" value="INTERLEUKIN-34"/>
    <property type="match status" value="1"/>
</dbReference>
<proteinExistence type="evidence at transcript level"/>
<dbReference type="Ensembl" id="ENSTRUT00000051499.2">
    <property type="protein sequence ID" value="ENSTRUP00000048847.2"/>
    <property type="gene ID" value="ENSTRUG00000022582.2"/>
</dbReference>
<dbReference type="OMA" id="WQDCELP"/>